<organism evidence="1 2">
    <name type="scientific">Tectimicrobiota bacterium</name>
    <dbReference type="NCBI Taxonomy" id="2528274"/>
    <lineage>
        <taxon>Bacteria</taxon>
        <taxon>Pseudomonadati</taxon>
        <taxon>Nitrospinota/Tectimicrobiota group</taxon>
        <taxon>Candidatus Tectimicrobiota</taxon>
    </lineage>
</organism>
<evidence type="ECO:0000313" key="1">
    <source>
        <dbReference type="EMBL" id="MBI4251199.1"/>
    </source>
</evidence>
<gene>
    <name evidence="1" type="ORF">HY618_01965</name>
</gene>
<evidence type="ECO:0000313" key="2">
    <source>
        <dbReference type="Proteomes" id="UP000752292"/>
    </source>
</evidence>
<dbReference type="EMBL" id="JACQRX010000085">
    <property type="protein sequence ID" value="MBI4251199.1"/>
    <property type="molecule type" value="Genomic_DNA"/>
</dbReference>
<accession>A0A933E9P6</accession>
<dbReference type="Gene3D" id="3.40.50.12500">
    <property type="match status" value="1"/>
</dbReference>
<dbReference type="InterPro" id="IPR053714">
    <property type="entry name" value="Iso_Racemase_Enz_sf"/>
</dbReference>
<name>A0A933E9P6_UNCTE</name>
<protein>
    <submittedName>
        <fullName evidence="1">Uncharacterized protein</fullName>
    </submittedName>
</protein>
<comment type="caution">
    <text evidence="1">The sequence shown here is derived from an EMBL/GenBank/DDBJ whole genome shotgun (WGS) entry which is preliminary data.</text>
</comment>
<reference evidence="1" key="1">
    <citation type="submission" date="2020-07" db="EMBL/GenBank/DDBJ databases">
        <title>Huge and variable diversity of episymbiotic CPR bacteria and DPANN archaea in groundwater ecosystems.</title>
        <authorList>
            <person name="He C.Y."/>
            <person name="Keren R."/>
            <person name="Whittaker M."/>
            <person name="Farag I.F."/>
            <person name="Doudna J."/>
            <person name="Cate J.H.D."/>
            <person name="Banfield J.F."/>
        </authorList>
    </citation>
    <scope>NUCLEOTIDE SEQUENCE</scope>
    <source>
        <strain evidence="1">NC_groundwater_1370_Ag_S-0.2um_69_93</strain>
    </source>
</reference>
<dbReference type="AlphaFoldDB" id="A0A933E9P6"/>
<sequence>MAGQKKHRFLLVPAFRLPENGRFIKYDPTLPKEKRVRNYANVLPLLEDVEWDLHEGALAPYGDWQVENREEFAYAAVARLPIVKEACESGKYDAIVLLGGGEPGFLEAREISRQHRVVVTSCAFSQMHIACTLGNRFSVIDFAETHNMYYRNLVY</sequence>
<dbReference type="Proteomes" id="UP000752292">
    <property type="component" value="Unassembled WGS sequence"/>
</dbReference>
<proteinExistence type="predicted"/>